<keyword evidence="1" id="KW-0472">Membrane</keyword>
<feature type="non-terminal residue" evidence="2">
    <location>
        <position position="1"/>
    </location>
</feature>
<comment type="caution">
    <text evidence="2">The sequence shown here is derived from an EMBL/GenBank/DDBJ whole genome shotgun (WGS) entry which is preliminary data.</text>
</comment>
<dbReference type="EMBL" id="AMCI01008056">
    <property type="protein sequence ID" value="EJW91617.1"/>
    <property type="molecule type" value="Genomic_DNA"/>
</dbReference>
<evidence type="ECO:0000313" key="2">
    <source>
        <dbReference type="EMBL" id="EJW91617.1"/>
    </source>
</evidence>
<keyword evidence="1" id="KW-1133">Transmembrane helix</keyword>
<evidence type="ECO:0000256" key="1">
    <source>
        <dbReference type="SAM" id="Phobius"/>
    </source>
</evidence>
<keyword evidence="1" id="KW-0812">Transmembrane</keyword>
<protein>
    <submittedName>
        <fullName evidence="2">Uncharacterized protein</fullName>
    </submittedName>
</protein>
<sequence length="79" mass="8604">GLLLVLLFQGYPVAGMTLALLGGLLFCGALLGLCWTWIWRRGTAPVPVEGETVTGATAEQEILRTVEETLEERGMRNDE</sequence>
<proteinExistence type="predicted"/>
<reference evidence="2" key="1">
    <citation type="journal article" date="2012" name="PLoS ONE">
        <title>Gene sets for utilization of primary and secondary nutrition supplies in the distal gut of endangered iberian lynx.</title>
        <authorList>
            <person name="Alcaide M."/>
            <person name="Messina E."/>
            <person name="Richter M."/>
            <person name="Bargiela R."/>
            <person name="Peplies J."/>
            <person name="Huws S.A."/>
            <person name="Newbold C.J."/>
            <person name="Golyshin P.N."/>
            <person name="Simon M.A."/>
            <person name="Lopez G."/>
            <person name="Yakimov M.M."/>
            <person name="Ferrer M."/>
        </authorList>
    </citation>
    <scope>NUCLEOTIDE SEQUENCE</scope>
</reference>
<dbReference type="AlphaFoldDB" id="J9FPX7"/>
<feature type="transmembrane region" description="Helical" evidence="1">
    <location>
        <begin position="12"/>
        <end position="38"/>
    </location>
</feature>
<accession>J9FPX7</accession>
<name>J9FPX7_9ZZZZ</name>
<organism evidence="2">
    <name type="scientific">gut metagenome</name>
    <dbReference type="NCBI Taxonomy" id="749906"/>
    <lineage>
        <taxon>unclassified sequences</taxon>
        <taxon>metagenomes</taxon>
        <taxon>organismal metagenomes</taxon>
    </lineage>
</organism>
<gene>
    <name evidence="2" type="ORF">EVA_20275</name>
</gene>